<dbReference type="OrthoDB" id="10264038at2759"/>
<dbReference type="GO" id="GO:0016075">
    <property type="term" value="P:rRNA catabolic process"/>
    <property type="evidence" value="ECO:0007669"/>
    <property type="project" value="TreeGrafter"/>
</dbReference>
<comment type="similarity">
    <text evidence="3">Belongs to the RNase PH family.</text>
</comment>
<accession>A0A8H3TMP3</accession>
<reference evidence="9" key="1">
    <citation type="submission" date="2020-07" db="EMBL/GenBank/DDBJ databases">
        <title>Draft Genome Sequence of a Deep-Sea Yeast, Naganishia (Cryptococcus) liquefaciens strain N6.</title>
        <authorList>
            <person name="Han Y.W."/>
            <person name="Kajitani R."/>
            <person name="Morimoto H."/>
            <person name="Parhat M."/>
            <person name="Tsubouchi H."/>
            <person name="Bakenova O."/>
            <person name="Ogata M."/>
            <person name="Argunhan B."/>
            <person name="Aoki R."/>
            <person name="Kajiwara S."/>
            <person name="Itoh T."/>
            <person name="Iwasaki H."/>
        </authorList>
    </citation>
    <scope>NUCLEOTIDE SEQUENCE</scope>
    <source>
        <strain evidence="9">N6</strain>
    </source>
</reference>
<dbReference type="GO" id="GO:0034475">
    <property type="term" value="P:U4 snRNA 3'-end processing"/>
    <property type="evidence" value="ECO:0007669"/>
    <property type="project" value="TreeGrafter"/>
</dbReference>
<dbReference type="InterPro" id="IPR015847">
    <property type="entry name" value="ExoRNase_PH_dom2"/>
</dbReference>
<comment type="caution">
    <text evidence="9">The sequence shown here is derived from an EMBL/GenBank/DDBJ whole genome shotgun (WGS) entry which is preliminary data.</text>
</comment>
<dbReference type="GO" id="GO:0000467">
    <property type="term" value="P:exonucleolytic trimming to generate mature 3'-end of 5.8S rRNA from tricistronic rRNA transcript (SSU-rRNA, 5.8S rRNA, LSU-rRNA)"/>
    <property type="evidence" value="ECO:0007669"/>
    <property type="project" value="TreeGrafter"/>
</dbReference>
<sequence length="302" mass="33667">MPRPAQIPLINKAFVLDALEHHQTRLDGRKPLEQRSWKISFYAQPEDDFDESNSAGDSATASAGLGKVDVRLGKTRVIANISASIVKPREDRPYEGLIYITSEMSGMTSQSYVEGRSTEEEVLTTRLIEKAIRKSEAVDRESLCILAGEKVWAIRITLHYLSDDGNLLDCACMAAMAALRHFKKEEVEVRGDEVTVHKATERAPMPLAIHHTPLCVTFAYLDDTNLVLDPSHMEASIATGTLTLTLNSQREICVLSKAGGTPLMKHDLMRVVRLGVEQVRDMTKALEDALKEDERVRVIEVR</sequence>
<dbReference type="InterPro" id="IPR027408">
    <property type="entry name" value="PNPase/RNase_PH_dom_sf"/>
</dbReference>
<dbReference type="Pfam" id="PF01138">
    <property type="entry name" value="RNase_PH"/>
    <property type="match status" value="1"/>
</dbReference>
<evidence type="ECO:0000259" key="7">
    <source>
        <dbReference type="Pfam" id="PF01138"/>
    </source>
</evidence>
<keyword evidence="6" id="KW-0539">Nucleus</keyword>
<dbReference type="GO" id="GO:0071038">
    <property type="term" value="P:TRAMP-dependent tRNA surveillance pathway"/>
    <property type="evidence" value="ECO:0007669"/>
    <property type="project" value="TreeGrafter"/>
</dbReference>
<dbReference type="GO" id="GO:0035925">
    <property type="term" value="F:mRNA 3'-UTR AU-rich region binding"/>
    <property type="evidence" value="ECO:0007669"/>
    <property type="project" value="TreeGrafter"/>
</dbReference>
<dbReference type="EMBL" id="BLZA01000005">
    <property type="protein sequence ID" value="GHJ83941.1"/>
    <property type="molecule type" value="Genomic_DNA"/>
</dbReference>
<evidence type="ECO:0000256" key="3">
    <source>
        <dbReference type="ARBA" id="ARBA00006678"/>
    </source>
</evidence>
<keyword evidence="4" id="KW-0963">Cytoplasm</keyword>
<evidence type="ECO:0000256" key="1">
    <source>
        <dbReference type="ARBA" id="ARBA00004123"/>
    </source>
</evidence>
<evidence type="ECO:0000256" key="6">
    <source>
        <dbReference type="ARBA" id="ARBA00023242"/>
    </source>
</evidence>
<protein>
    <recommendedName>
        <fullName evidence="11">Exosome complex component Rrp42</fullName>
    </recommendedName>
</protein>
<evidence type="ECO:0008006" key="11">
    <source>
        <dbReference type="Google" id="ProtNLM"/>
    </source>
</evidence>
<dbReference type="GO" id="GO:0034473">
    <property type="term" value="P:U1 snRNA 3'-end processing"/>
    <property type="evidence" value="ECO:0007669"/>
    <property type="project" value="TreeGrafter"/>
</dbReference>
<keyword evidence="5" id="KW-0694">RNA-binding</keyword>
<keyword evidence="10" id="KW-1185">Reference proteome</keyword>
<evidence type="ECO:0000256" key="5">
    <source>
        <dbReference type="ARBA" id="ARBA00022884"/>
    </source>
</evidence>
<proteinExistence type="inferred from homology"/>
<feature type="domain" description="Exoribonuclease phosphorolytic" evidence="7">
    <location>
        <begin position="65"/>
        <end position="184"/>
    </location>
</feature>
<evidence type="ECO:0000259" key="8">
    <source>
        <dbReference type="Pfam" id="PF03725"/>
    </source>
</evidence>
<evidence type="ECO:0000256" key="4">
    <source>
        <dbReference type="ARBA" id="ARBA00022490"/>
    </source>
</evidence>
<dbReference type="GO" id="GO:0000176">
    <property type="term" value="C:nuclear exosome (RNase complex)"/>
    <property type="evidence" value="ECO:0007669"/>
    <property type="project" value="UniProtKB-ARBA"/>
</dbReference>
<dbReference type="Pfam" id="PF03725">
    <property type="entry name" value="RNase_PH_C"/>
    <property type="match status" value="1"/>
</dbReference>
<dbReference type="GO" id="GO:0000177">
    <property type="term" value="C:cytoplasmic exosome (RNase complex)"/>
    <property type="evidence" value="ECO:0007669"/>
    <property type="project" value="TreeGrafter"/>
</dbReference>
<feature type="domain" description="Exoribonuclease phosphorolytic" evidence="8">
    <location>
        <begin position="212"/>
        <end position="277"/>
    </location>
</feature>
<evidence type="ECO:0000313" key="9">
    <source>
        <dbReference type="EMBL" id="GHJ83941.1"/>
    </source>
</evidence>
<gene>
    <name evidence="9" type="ORF">NliqN6_0343</name>
</gene>
<dbReference type="InterPro" id="IPR001247">
    <property type="entry name" value="ExoRNase_PH_dom1"/>
</dbReference>
<dbReference type="InterPro" id="IPR036345">
    <property type="entry name" value="ExoRNase_PH_dom2_sf"/>
</dbReference>
<dbReference type="SUPFAM" id="SSF55666">
    <property type="entry name" value="Ribonuclease PH domain 2-like"/>
    <property type="match status" value="1"/>
</dbReference>
<dbReference type="CDD" id="cd11368">
    <property type="entry name" value="RNase_PH_RRP45"/>
    <property type="match status" value="1"/>
</dbReference>
<dbReference type="GO" id="GO:0071028">
    <property type="term" value="P:nuclear mRNA surveillance"/>
    <property type="evidence" value="ECO:0007669"/>
    <property type="project" value="TreeGrafter"/>
</dbReference>
<evidence type="ECO:0000256" key="2">
    <source>
        <dbReference type="ARBA" id="ARBA00004496"/>
    </source>
</evidence>
<dbReference type="InterPro" id="IPR050590">
    <property type="entry name" value="Exosome_comp_Rrp42_subfam"/>
</dbReference>
<comment type="subcellular location">
    <subcellularLocation>
        <location evidence="2">Cytoplasm</location>
    </subcellularLocation>
    <subcellularLocation>
        <location evidence="1">Nucleus</location>
    </subcellularLocation>
</comment>
<dbReference type="Proteomes" id="UP000620104">
    <property type="component" value="Unassembled WGS sequence"/>
</dbReference>
<dbReference type="PANTHER" id="PTHR11097">
    <property type="entry name" value="EXOSOME COMPLEX EXONUCLEASE RIBOSOMAL RNA PROCESSING PROTEIN"/>
    <property type="match status" value="1"/>
</dbReference>
<dbReference type="PANTHER" id="PTHR11097:SF14">
    <property type="entry name" value="EXOSOME COMPLEX COMPONENT RRP45"/>
    <property type="match status" value="1"/>
</dbReference>
<dbReference type="GO" id="GO:0071035">
    <property type="term" value="P:nuclear polyadenylation-dependent rRNA catabolic process"/>
    <property type="evidence" value="ECO:0007669"/>
    <property type="project" value="TreeGrafter"/>
</dbReference>
<dbReference type="SUPFAM" id="SSF54211">
    <property type="entry name" value="Ribosomal protein S5 domain 2-like"/>
    <property type="match status" value="1"/>
</dbReference>
<dbReference type="InterPro" id="IPR020568">
    <property type="entry name" value="Ribosomal_Su5_D2-typ_SF"/>
</dbReference>
<name>A0A8H3TMP3_9TREE</name>
<dbReference type="AlphaFoldDB" id="A0A8H3TMP3"/>
<dbReference type="Gene3D" id="3.30.230.70">
    <property type="entry name" value="GHMP Kinase, N-terminal domain"/>
    <property type="match status" value="1"/>
</dbReference>
<organism evidence="9 10">
    <name type="scientific">Naganishia liquefaciens</name>
    <dbReference type="NCBI Taxonomy" id="104408"/>
    <lineage>
        <taxon>Eukaryota</taxon>
        <taxon>Fungi</taxon>
        <taxon>Dikarya</taxon>
        <taxon>Basidiomycota</taxon>
        <taxon>Agaricomycotina</taxon>
        <taxon>Tremellomycetes</taxon>
        <taxon>Filobasidiales</taxon>
        <taxon>Filobasidiaceae</taxon>
        <taxon>Naganishia</taxon>
    </lineage>
</organism>
<evidence type="ECO:0000313" key="10">
    <source>
        <dbReference type="Proteomes" id="UP000620104"/>
    </source>
</evidence>
<dbReference type="InterPro" id="IPR033100">
    <property type="entry name" value="Rrp45"/>
</dbReference>
<dbReference type="GO" id="GO:0034476">
    <property type="term" value="P:U5 snRNA 3'-end processing"/>
    <property type="evidence" value="ECO:0007669"/>
    <property type="project" value="TreeGrafter"/>
</dbReference>